<feature type="domain" description="RSE1/DDB1/CPSF1 first beta-propeller" evidence="4">
    <location>
        <begin position="63"/>
        <end position="473"/>
    </location>
</feature>
<evidence type="ECO:0000259" key="5">
    <source>
        <dbReference type="Pfam" id="PF23726"/>
    </source>
</evidence>
<dbReference type="HOGENOM" id="CLU_003539_1_0_1"/>
<feature type="domain" description="RSE1/DDB1/CPSF1 C-terminal" evidence="3">
    <location>
        <begin position="961"/>
        <end position="1234"/>
    </location>
</feature>
<sequence length="1324" mass="148082">MEDTVQIYAPNLEGEYTVHNVSFSEVYNRLKDKETTANQLPRATDFGPNYGLLSECLTPSPVIHSILSASIRCDTDDRYVVFVGERHIELRRLTERLNLELLASKTDFFCKIRAAGLIDIKKGSSSSFLDQIKQEERDSPFPSSSRTPYRIPKQVVVLALESGDLAFIYIDVTAKGKLDFVVSTLKIPPEQPKVSHIGKHISVDSHSRAMAVCAWQDSFRLYEIHNAETMVQKMANGQSFIPLRHERTFQVPGTLLHLEFLRANDPELVVFMVLFVNKLKQSRLLLFEWNTNLPLSRATQLGQDGLRLPDKWGLPLHIVPLTIPTFFALINEHAIYVGKAADITSGNCRWKNFPIPMASPRDNRLVTSWARPYRNAGYAQRNDDFYIVKENGELFWIYVNNNQSSYGPGIETVGSGRLTGAVGTAFTFHEARTESSSDLLVAAGEASAGGTYLITPKRPNTPSLKDPLFIQEIFNWSPMFDADILNLKGSDRSHLSTPRGRMFACTGFGEHGAVAEIRHGIECRPATDIENQDPVTKLIPLHGDAGRGCFVLLCLVLGTSLWYLPYNTLDPSDAGDVVSLRIGENVKTLAAKVVNGRCVQVTTDGVYSTVLDEADVESDVQVPSPGQEWDCPSGYSIVAAALRDDMLVLVVKCETGHQLWSMALLPISGGDQDKFLMQQGGPIDITSQPTFLDFLEIGEQIYLVVENAGSTLDFYAFHTLGILTPRVRLATSEGLDLDARGEAVNTQAQSPVCESVCLLESQGRTFLLCGLRNGYVFYGKLDIETLDFKPVKRVRIGRLPVLLSKREGSCERVLAQSTHSLHQISIENSELVVAPIIFNQAVEPSIEAVCHLNHDFRSTQFPDPIICATDTSIIVAMLGRMPAVCTRQLEVRETPSKLLYIEKEDLLAVVCLRPGPLYNGLEDGKKASPSTILFLDPTTGEAQSSRDLRDSKYSDLIFNKRNEKIHCLCNWTFPDRTVVWNCILVGTSYQSSEDQPRKGRILVLSIKYNKLGSEKRLEIRKRNQISCPEPVYSLATYGESSIIYGSERTLSKIELVRNTLGQWKFEGLVTHSVSSTPTQITVQEEKNLIWVSSTRDALTVYRFNETPSPSIQRLYSDEKERAGRSHVQIEESFFLTTDRDEGLIGLWMPPDRRTNTNFIKTFEAYLPNSIATLRSGDLRAPWRPRNLSLPGIVRPDIDIIGTCFDGSMYHFTILDSAATNLLVYLQNSYLRVVYPKWKSKPMHRREHEMTKEGTIRHVHGGIIAQALEGGLGWLDEVVRTDEGVLDGLMVELFRGRGMEFIRGEMSTGAVLEMYLSELLNGVVL</sequence>
<reference evidence="6 7" key="1">
    <citation type="journal article" date="2013" name="PLoS Genet.">
        <title>Genomic mechanisms accounting for the adaptation to parasitism in nematode-trapping fungi.</title>
        <authorList>
            <person name="Meerupati T."/>
            <person name="Andersson K.M."/>
            <person name="Friman E."/>
            <person name="Kumar D."/>
            <person name="Tunlid A."/>
            <person name="Ahren D."/>
        </authorList>
    </citation>
    <scope>NUCLEOTIDE SEQUENCE [LARGE SCALE GENOMIC DNA]</scope>
    <source>
        <strain evidence="6 7">CBS 200.50</strain>
    </source>
</reference>
<dbReference type="EMBL" id="AQGS01000075">
    <property type="protein sequence ID" value="EPS43497.1"/>
    <property type="molecule type" value="Genomic_DNA"/>
</dbReference>
<dbReference type="eggNOG" id="KOG1897">
    <property type="taxonomic scope" value="Eukaryota"/>
</dbReference>
<gene>
    <name evidence="6" type="ORF">H072_2539</name>
</gene>
<evidence type="ECO:0000259" key="4">
    <source>
        <dbReference type="Pfam" id="PF10433"/>
    </source>
</evidence>
<dbReference type="STRING" id="1284197.S8C713"/>
<reference evidence="7" key="2">
    <citation type="submission" date="2013-04" db="EMBL/GenBank/DDBJ databases">
        <title>Genomic mechanisms accounting for the adaptation to parasitism in nematode-trapping fungi.</title>
        <authorList>
            <person name="Ahren D.G."/>
        </authorList>
    </citation>
    <scope>NUCLEOTIDE SEQUENCE [LARGE SCALE GENOMIC DNA]</scope>
    <source>
        <strain evidence="7">CBS 200.50</strain>
    </source>
</reference>
<comment type="caution">
    <text evidence="6">The sequence shown here is derived from an EMBL/GenBank/DDBJ whole genome shotgun (WGS) entry which is preliminary data.</text>
</comment>
<dbReference type="GO" id="GO:0005634">
    <property type="term" value="C:nucleus"/>
    <property type="evidence" value="ECO:0007669"/>
    <property type="project" value="UniProtKB-SubCell"/>
</dbReference>
<evidence type="ECO:0000256" key="2">
    <source>
        <dbReference type="ARBA" id="ARBA00023242"/>
    </source>
</evidence>
<dbReference type="Pfam" id="PF10433">
    <property type="entry name" value="Beta-prop_RSE1_1st"/>
    <property type="match status" value="1"/>
</dbReference>
<keyword evidence="7" id="KW-1185">Reference proteome</keyword>
<dbReference type="InterPro" id="IPR058543">
    <property type="entry name" value="Beta-prop_RSE1/DDB1/CPSF1_2nd"/>
</dbReference>
<evidence type="ECO:0000313" key="7">
    <source>
        <dbReference type="Proteomes" id="UP000015100"/>
    </source>
</evidence>
<organism evidence="6 7">
    <name type="scientific">Dactylellina haptotyla (strain CBS 200.50)</name>
    <name type="common">Nematode-trapping fungus</name>
    <name type="synonym">Monacrosporium haptotylum</name>
    <dbReference type="NCBI Taxonomy" id="1284197"/>
    <lineage>
        <taxon>Eukaryota</taxon>
        <taxon>Fungi</taxon>
        <taxon>Dikarya</taxon>
        <taxon>Ascomycota</taxon>
        <taxon>Pezizomycotina</taxon>
        <taxon>Orbiliomycetes</taxon>
        <taxon>Orbiliales</taxon>
        <taxon>Orbiliaceae</taxon>
        <taxon>Dactylellina</taxon>
    </lineage>
</organism>
<evidence type="ECO:0000313" key="6">
    <source>
        <dbReference type="EMBL" id="EPS43497.1"/>
    </source>
</evidence>
<name>S8C713_DACHA</name>
<dbReference type="InterPro" id="IPR015943">
    <property type="entry name" value="WD40/YVTN_repeat-like_dom_sf"/>
</dbReference>
<evidence type="ECO:0008006" key="8">
    <source>
        <dbReference type="Google" id="ProtNLM"/>
    </source>
</evidence>
<evidence type="ECO:0000256" key="1">
    <source>
        <dbReference type="ARBA" id="ARBA00004123"/>
    </source>
</evidence>
<dbReference type="Pfam" id="PF23726">
    <property type="entry name" value="Beta-prop_RSE1_2nd"/>
    <property type="match status" value="1"/>
</dbReference>
<dbReference type="GO" id="GO:0003676">
    <property type="term" value="F:nucleic acid binding"/>
    <property type="evidence" value="ECO:0007669"/>
    <property type="project" value="InterPro"/>
</dbReference>
<dbReference type="Proteomes" id="UP000015100">
    <property type="component" value="Unassembled WGS sequence"/>
</dbReference>
<evidence type="ECO:0000259" key="3">
    <source>
        <dbReference type="Pfam" id="PF03178"/>
    </source>
</evidence>
<keyword evidence="2" id="KW-0539">Nucleus</keyword>
<dbReference type="Pfam" id="PF03178">
    <property type="entry name" value="CPSF_A"/>
    <property type="match status" value="1"/>
</dbReference>
<feature type="domain" description="RSE1/DDB1/CPSF1 second beta-propeller" evidence="5">
    <location>
        <begin position="582"/>
        <end position="876"/>
    </location>
</feature>
<dbReference type="PANTHER" id="PTHR10644">
    <property type="entry name" value="DNA REPAIR/RNA PROCESSING CPSF FAMILY"/>
    <property type="match status" value="1"/>
</dbReference>
<dbReference type="OMA" id="ARDHPRC"/>
<dbReference type="InterPro" id="IPR050358">
    <property type="entry name" value="RSE1/DDB1/CFT1"/>
</dbReference>
<dbReference type="Gene3D" id="2.130.10.10">
    <property type="entry name" value="YVTN repeat-like/Quinoprotein amine dehydrogenase"/>
    <property type="match status" value="2"/>
</dbReference>
<accession>S8C713</accession>
<dbReference type="InterPro" id="IPR018846">
    <property type="entry name" value="Beta-prop_RSE1/DDB1/CPSF1_1st"/>
</dbReference>
<dbReference type="InterPro" id="IPR004871">
    <property type="entry name" value="RSE1/DDB1/CPSF1_C"/>
</dbReference>
<proteinExistence type="predicted"/>
<dbReference type="OrthoDB" id="20774at2759"/>
<comment type="subcellular location">
    <subcellularLocation>
        <location evidence="1">Nucleus</location>
    </subcellularLocation>
</comment>
<protein>
    <recommendedName>
        <fullName evidence="8">Cleavage/polyadenylation specificity factor A subunit N-terminal domain-containing protein</fullName>
    </recommendedName>
</protein>